<keyword evidence="2" id="KW-0210">Decarboxylase</keyword>
<comment type="caution">
    <text evidence="6">The sequence shown here is derived from an EMBL/GenBank/DDBJ whole genome shotgun (WGS) entry which is preliminary data.</text>
</comment>
<dbReference type="InterPro" id="IPR015421">
    <property type="entry name" value="PyrdxlP-dep_Trfase_major"/>
</dbReference>
<evidence type="ECO:0000256" key="1">
    <source>
        <dbReference type="ARBA" id="ARBA00001933"/>
    </source>
</evidence>
<dbReference type="InterPro" id="IPR002129">
    <property type="entry name" value="PyrdxlP-dep_de-COase"/>
</dbReference>
<accession>A0A9W7XGD3</accession>
<reference evidence="6" key="1">
    <citation type="submission" date="2022-07" db="EMBL/GenBank/DDBJ databases">
        <title>Phylogenomic reconstructions and comparative analyses of Kickxellomycotina fungi.</title>
        <authorList>
            <person name="Reynolds N.K."/>
            <person name="Stajich J.E."/>
            <person name="Barry K."/>
            <person name="Grigoriev I.V."/>
            <person name="Crous P."/>
            <person name="Smith M.E."/>
        </authorList>
    </citation>
    <scope>NUCLEOTIDE SEQUENCE</scope>
    <source>
        <strain evidence="6">NBRC 105413</strain>
    </source>
</reference>
<dbReference type="InterPro" id="IPR015424">
    <property type="entry name" value="PyrdxlP-dep_Trfase"/>
</dbReference>
<comment type="cofactor">
    <cofactor evidence="1 5">
        <name>pyridoxal 5'-phosphate</name>
        <dbReference type="ChEBI" id="CHEBI:597326"/>
    </cofactor>
</comment>
<dbReference type="InterPro" id="IPR010977">
    <property type="entry name" value="Aromatic_deC"/>
</dbReference>
<keyword evidence="4 5" id="KW-0456">Lyase</keyword>
<comment type="similarity">
    <text evidence="5">Belongs to the group II decarboxylase family.</text>
</comment>
<dbReference type="GO" id="GO:0006520">
    <property type="term" value="P:amino acid metabolic process"/>
    <property type="evidence" value="ECO:0007669"/>
    <property type="project" value="InterPro"/>
</dbReference>
<dbReference type="SUPFAM" id="SSF53383">
    <property type="entry name" value="PLP-dependent transferases"/>
    <property type="match status" value="1"/>
</dbReference>
<dbReference type="PANTHER" id="PTHR11999">
    <property type="entry name" value="GROUP II PYRIDOXAL-5-PHOSPHATE DECARBOXYLASE"/>
    <property type="match status" value="1"/>
</dbReference>
<gene>
    <name evidence="6" type="ORF">LPJ64_006110</name>
</gene>
<name>A0A9W7XGD3_9FUNG</name>
<evidence type="ECO:0000256" key="5">
    <source>
        <dbReference type="RuleBase" id="RU000382"/>
    </source>
</evidence>
<dbReference type="AlphaFoldDB" id="A0A9W7XGD3"/>
<dbReference type="Proteomes" id="UP001145021">
    <property type="component" value="Unassembled WGS sequence"/>
</dbReference>
<dbReference type="GO" id="GO:0016831">
    <property type="term" value="F:carboxy-lyase activity"/>
    <property type="evidence" value="ECO:0007669"/>
    <property type="project" value="UniProtKB-KW"/>
</dbReference>
<keyword evidence="3 5" id="KW-0663">Pyridoxal phosphate</keyword>
<evidence type="ECO:0000313" key="6">
    <source>
        <dbReference type="EMBL" id="KAJ1641996.1"/>
    </source>
</evidence>
<evidence type="ECO:0000256" key="4">
    <source>
        <dbReference type="ARBA" id="ARBA00023239"/>
    </source>
</evidence>
<dbReference type="PRINTS" id="PR00800">
    <property type="entry name" value="YHDCRBOXLASE"/>
</dbReference>
<dbReference type="EMBL" id="JANBOH010000518">
    <property type="protein sequence ID" value="KAJ1641996.1"/>
    <property type="molecule type" value="Genomic_DNA"/>
</dbReference>
<dbReference type="Gene3D" id="1.20.1340.10">
    <property type="entry name" value="dopa decarboxylase, N-terminal domain"/>
    <property type="match status" value="1"/>
</dbReference>
<dbReference type="GO" id="GO:0019752">
    <property type="term" value="P:carboxylic acid metabolic process"/>
    <property type="evidence" value="ECO:0007669"/>
    <property type="project" value="InterPro"/>
</dbReference>
<keyword evidence="7" id="KW-1185">Reference proteome</keyword>
<dbReference type="Gene3D" id="3.40.640.10">
    <property type="entry name" value="Type I PLP-dependent aspartate aminotransferase-like (Major domain)"/>
    <property type="match status" value="1"/>
</dbReference>
<dbReference type="Pfam" id="PF00282">
    <property type="entry name" value="Pyridoxal_deC"/>
    <property type="match status" value="1"/>
</dbReference>
<proteinExistence type="inferred from homology"/>
<sequence>MNIEEFRVHGKEMVDIICDYYANVDKMPPMSTAKPGYLFNLLPHQAPEMPETFGKIQHDMRTKIMPGITHWQSGNFFGWFPASTSFPSIIGDMYSDMFNAIGFNWICSPTVTELETIVMDWLGKLVGLDKRFLSFNEDGSEAAGGGVIRGNASEAMLVAMLAGRKRMLLHIKAKADNSDSFDEQLLKPHLVAYCSDQTHSSGQKGASILGCKQV</sequence>
<protein>
    <submittedName>
        <fullName evidence="6">Uncharacterized protein</fullName>
    </submittedName>
</protein>
<dbReference type="GO" id="GO:0030170">
    <property type="term" value="F:pyridoxal phosphate binding"/>
    <property type="evidence" value="ECO:0007669"/>
    <property type="project" value="InterPro"/>
</dbReference>
<evidence type="ECO:0000256" key="3">
    <source>
        <dbReference type="ARBA" id="ARBA00022898"/>
    </source>
</evidence>
<evidence type="ECO:0000313" key="7">
    <source>
        <dbReference type="Proteomes" id="UP001145021"/>
    </source>
</evidence>
<dbReference type="GO" id="GO:0005737">
    <property type="term" value="C:cytoplasm"/>
    <property type="evidence" value="ECO:0007669"/>
    <property type="project" value="TreeGrafter"/>
</dbReference>
<dbReference type="PANTHER" id="PTHR11999:SF70">
    <property type="entry name" value="MIP05841P"/>
    <property type="match status" value="1"/>
</dbReference>
<organism evidence="6 7">
    <name type="scientific">Coemansia asiatica</name>
    <dbReference type="NCBI Taxonomy" id="1052880"/>
    <lineage>
        <taxon>Eukaryota</taxon>
        <taxon>Fungi</taxon>
        <taxon>Fungi incertae sedis</taxon>
        <taxon>Zoopagomycota</taxon>
        <taxon>Kickxellomycotina</taxon>
        <taxon>Kickxellomycetes</taxon>
        <taxon>Kickxellales</taxon>
        <taxon>Kickxellaceae</taxon>
        <taxon>Coemansia</taxon>
    </lineage>
</organism>
<evidence type="ECO:0000256" key="2">
    <source>
        <dbReference type="ARBA" id="ARBA00022793"/>
    </source>
</evidence>